<dbReference type="Pfam" id="PF13585">
    <property type="entry name" value="CHU_C"/>
    <property type="match status" value="1"/>
</dbReference>
<dbReference type="InterPro" id="IPR040683">
    <property type="entry name" value="CshA_NR2"/>
</dbReference>
<dbReference type="AlphaFoldDB" id="A0A4V2F253"/>
<feature type="signal peptide" evidence="1">
    <location>
        <begin position="1"/>
        <end position="19"/>
    </location>
</feature>
<keyword evidence="1" id="KW-0732">Signal</keyword>
<reference evidence="4 5" key="1">
    <citation type="submission" date="2019-02" db="EMBL/GenBank/DDBJ databases">
        <title>Genomic Encyclopedia of Type Strains, Phase IV (KMG-IV): sequencing the most valuable type-strain genomes for metagenomic binning, comparative biology and taxonomic classification.</title>
        <authorList>
            <person name="Goeker M."/>
        </authorList>
    </citation>
    <scope>NUCLEOTIDE SEQUENCE [LARGE SCALE GENOMIC DNA]</scope>
    <source>
        <strain evidence="4 5">DSM 18116</strain>
    </source>
</reference>
<evidence type="ECO:0000259" key="3">
    <source>
        <dbReference type="Pfam" id="PF20009"/>
    </source>
</evidence>
<name>A0A4V2F253_9BACT</name>
<feature type="domain" description="Surface adhesin CshA non-repetitive" evidence="2">
    <location>
        <begin position="31"/>
        <end position="222"/>
    </location>
</feature>
<dbReference type="NCBIfam" id="TIGR04131">
    <property type="entry name" value="Bac_Flav_CTERM"/>
    <property type="match status" value="1"/>
</dbReference>
<comment type="caution">
    <text evidence="4">The sequence shown here is derived from an EMBL/GenBank/DDBJ whole genome shotgun (WGS) entry which is preliminary data.</text>
</comment>
<dbReference type="InterPro" id="IPR045474">
    <property type="entry name" value="GEVED"/>
</dbReference>
<evidence type="ECO:0000259" key="2">
    <source>
        <dbReference type="Pfam" id="PF18651"/>
    </source>
</evidence>
<feature type="domain" description="GEVED" evidence="3">
    <location>
        <begin position="320"/>
        <end position="398"/>
    </location>
</feature>
<dbReference type="Proteomes" id="UP000293874">
    <property type="component" value="Unassembled WGS sequence"/>
</dbReference>
<accession>A0A4V2F253</accession>
<sequence>MRKLTFTLLLFLFPFVLFSQYATRGAGALKNEIWWLDWAGIHIADGASRTFNTGDGMTVKVTLSNVTGLLVPDVMNTWTAALLHNLYDFDDPGIMPTMHSKAMAYGDRTVTLTMEATRGGNLVPFSFVASDGEGSSPDEWTILTTTGSAWQTIEYYTNNSDPSNPIMGCNNKTIRIYQTVNHPTFNGGRNPVVVTNSSDGKLTIDVKFERHVPGGMAIAFGVLAPIDRGDLPPSYGTAQHQLYYRVIDGCNYLPPFPSLELAQPLYIGDIPGDADGYQTNDDNGTGSDEDGIDNFPPYDNSGTYSLPVKVFNQTGNDAFLSAYFDFNRNGQFDAGEEVHAMVPNNATSVNISWVGLPTWLPLGTSKGYGFRFRISSDMASAQNASGSAVDGEVEDYFIDFEDFCNIKVTTVNDTSVCPGKPVQLFTSGGITYSWNKTDYLDDINSPAPVANAATTTTYIVTGANPQGCIAKDTITIDMLPVPALTTSGDINICRNTTTVLTATAPGAIKFSWQPATGLNDETISNPLANPATETEYTVTAEDMNGCTSSSKLKVMFWPLPSFSVSPLQKEICEKEIVEFKAEGADEYTWSSQDNTPLGTSPELSLQATVSQVYKVEMRSLRCGENSIIHIPVFVNPLPKTIVTKSNDLNCRVGLATLHASGGDYYRWDALPGIVDLRSPAPTVNPLVNTKYYVSAFSYKGCQTKDSVMVEVNFTNSASNYPVPSAFTPNNDGKNDCFGLKQWGNIKALDFSVFNRWGQLLFRTNDPLKCWDGRYNGQLQPAAGYTYQIKATTACGTVFRKGIVMLIR</sequence>
<dbReference type="EMBL" id="SGXA01000001">
    <property type="protein sequence ID" value="RZS76077.1"/>
    <property type="molecule type" value="Genomic_DNA"/>
</dbReference>
<evidence type="ECO:0000313" key="5">
    <source>
        <dbReference type="Proteomes" id="UP000293874"/>
    </source>
</evidence>
<protein>
    <submittedName>
        <fullName evidence="4">Gliding motility-associated-like protein</fullName>
    </submittedName>
</protein>
<keyword evidence="5" id="KW-1185">Reference proteome</keyword>
<proteinExistence type="predicted"/>
<organism evidence="4 5">
    <name type="scientific">Pseudobacter ginsenosidimutans</name>
    <dbReference type="NCBI Taxonomy" id="661488"/>
    <lineage>
        <taxon>Bacteria</taxon>
        <taxon>Pseudomonadati</taxon>
        <taxon>Bacteroidota</taxon>
        <taxon>Chitinophagia</taxon>
        <taxon>Chitinophagales</taxon>
        <taxon>Chitinophagaceae</taxon>
        <taxon>Pseudobacter</taxon>
    </lineage>
</organism>
<feature type="chain" id="PRO_5020582010" evidence="1">
    <location>
        <begin position="20"/>
        <end position="807"/>
    </location>
</feature>
<evidence type="ECO:0000313" key="4">
    <source>
        <dbReference type="EMBL" id="RZS76077.1"/>
    </source>
</evidence>
<evidence type="ECO:0000256" key="1">
    <source>
        <dbReference type="SAM" id="SignalP"/>
    </source>
</evidence>
<gene>
    <name evidence="4" type="ORF">EV199_1954</name>
</gene>
<dbReference type="Pfam" id="PF20009">
    <property type="entry name" value="GEVED"/>
    <property type="match status" value="1"/>
</dbReference>
<dbReference type="RefSeq" id="WP_130540395.1">
    <property type="nucleotide sequence ID" value="NZ_SGXA01000001.1"/>
</dbReference>
<dbReference type="Pfam" id="PF18651">
    <property type="entry name" value="CshA_NR2"/>
    <property type="match status" value="1"/>
</dbReference>
<dbReference type="InterPro" id="IPR026341">
    <property type="entry name" value="T9SS_type_B"/>
</dbReference>